<dbReference type="FunCoup" id="C4R1K1">
    <property type="interactions" value="20"/>
</dbReference>
<reference evidence="4 5" key="1">
    <citation type="journal article" date="2009" name="Nat. Biotechnol.">
        <title>Genome sequence of the recombinant protein production host Pichia pastoris.</title>
        <authorList>
            <person name="De Schutter K."/>
            <person name="Lin Y.C."/>
            <person name="Tiels P."/>
            <person name="Van Hecke A."/>
            <person name="Glinka S."/>
            <person name="Weber-Lehmann J."/>
            <person name="Rouze P."/>
            <person name="Van de Peer Y."/>
            <person name="Callewaert N."/>
        </authorList>
    </citation>
    <scope>NUCLEOTIDE SEQUENCE [LARGE SCALE GENOMIC DNA]</scope>
    <source>
        <strain evidence="5">GS115 / ATCC 20864</strain>
    </source>
</reference>
<proteinExistence type="predicted"/>
<sequence length="648" mass="73772">MAPVIVENCQPSSEEVNSNVLNIPIVAYPPFKLRSSLTDKDPVIWVHLLQTYIALIQKVTVLLSKREDESTQRLSSKSFQQLQNFLKVYLRETAEESSKIFSLGGVNPDIISNRKILKLVVLNCLRVYGLVNFNLSGQTLWDFTKIYVKLAYANSKVNSNFLSLPIIQQMLLSADKNHVTRDEGITLKTLHVFLEKIITAGKFANDDLEILSLLLGYIRQVGPQSQKQGDSKVTITPKNKVKATAFADSFTDAKWVETLEILYNRGTGVHAHLCLQLITVSFFSCSTTHIADLVTTGLKCTSKAALFRLYPLTTKVLLSAKFQALNPNLKSRLIMLYAGSDIVIHTPEQLSAITDLFPDVTEYQANYLLTRHGSNIETVINLLLENMSVLDDIPKEIQQTEKRSVYDGQQKVLVKGKKNTMLARSEVAEQLRHRTLQNALKMLYDSDEDEPDDTYDDQERTTGTDFAKKGKNTKNTGLDRDDISDETAEELNTSLDSRLNKVEIHLFALLKTSPEQLQKSARKTKQREELKSNIKWSDEQIEGWARMISHQRKRFQLLEEEFIFNLGRGNNIKQKTSYRKPKEDEVEERETSNDYALKSKSKSQTAQNQKQNPKKLKKRYADKEVNKSKNANHNRKAAHDKKMNQGLL</sequence>
<protein>
    <recommendedName>
        <fullName evidence="3">CUE domain-containing protein</fullName>
    </recommendedName>
</protein>
<accession>C4R1K1</accession>
<dbReference type="OrthoDB" id="5577209at2759"/>
<name>C4R1K1_KOMPG</name>
<dbReference type="SUPFAM" id="SSF46934">
    <property type="entry name" value="UBA-like"/>
    <property type="match status" value="1"/>
</dbReference>
<dbReference type="CDD" id="cd14373">
    <property type="entry name" value="CUE_Cue3p_like"/>
    <property type="match status" value="1"/>
</dbReference>
<dbReference type="GeneID" id="8198344"/>
<keyword evidence="5" id="KW-1185">Reference proteome</keyword>
<dbReference type="Pfam" id="PF02845">
    <property type="entry name" value="CUE"/>
    <property type="match status" value="1"/>
</dbReference>
<feature type="domain" description="CUE" evidence="3">
    <location>
        <begin position="345"/>
        <end position="389"/>
    </location>
</feature>
<dbReference type="HOGENOM" id="CLU_030292_0_0_1"/>
<gene>
    <name evidence="4" type="ordered locus">PAS_chr2-1_0726</name>
</gene>
<organism evidence="4 5">
    <name type="scientific">Komagataella phaffii (strain GS115 / ATCC 20864)</name>
    <name type="common">Yeast</name>
    <name type="synonym">Pichia pastoris</name>
    <dbReference type="NCBI Taxonomy" id="644223"/>
    <lineage>
        <taxon>Eukaryota</taxon>
        <taxon>Fungi</taxon>
        <taxon>Dikarya</taxon>
        <taxon>Ascomycota</taxon>
        <taxon>Saccharomycotina</taxon>
        <taxon>Pichiomycetes</taxon>
        <taxon>Pichiales</taxon>
        <taxon>Pichiaceae</taxon>
        <taxon>Komagataella</taxon>
    </lineage>
</organism>
<evidence type="ECO:0000256" key="1">
    <source>
        <dbReference type="ARBA" id="ARBA00022786"/>
    </source>
</evidence>
<evidence type="ECO:0000313" key="4">
    <source>
        <dbReference type="EMBL" id="CAY69375.1"/>
    </source>
</evidence>
<dbReference type="STRING" id="644223.C4R1K1"/>
<evidence type="ECO:0000259" key="3">
    <source>
        <dbReference type="PROSITE" id="PS51140"/>
    </source>
</evidence>
<dbReference type="eggNOG" id="ENOG502RV3A">
    <property type="taxonomic scope" value="Eukaryota"/>
</dbReference>
<dbReference type="InterPro" id="IPR041808">
    <property type="entry name" value="Cue3_CUE"/>
</dbReference>
<dbReference type="EMBL" id="FN392320">
    <property type="protein sequence ID" value="CAY69375.1"/>
    <property type="molecule type" value="Genomic_DNA"/>
</dbReference>
<dbReference type="InterPro" id="IPR003892">
    <property type="entry name" value="CUE"/>
</dbReference>
<dbReference type="GO" id="GO:0043130">
    <property type="term" value="F:ubiquitin binding"/>
    <property type="evidence" value="ECO:0007669"/>
    <property type="project" value="InterPro"/>
</dbReference>
<dbReference type="InterPro" id="IPR009060">
    <property type="entry name" value="UBA-like_sf"/>
</dbReference>
<feature type="region of interest" description="Disordered" evidence="2">
    <location>
        <begin position="575"/>
        <end position="648"/>
    </location>
</feature>
<dbReference type="InParanoid" id="C4R1K1"/>
<dbReference type="InterPro" id="IPR052586">
    <property type="entry name" value="ASCC2"/>
</dbReference>
<feature type="compositionally biased region" description="Basic residues" evidence="2">
    <location>
        <begin position="630"/>
        <end position="639"/>
    </location>
</feature>
<feature type="region of interest" description="Disordered" evidence="2">
    <location>
        <begin position="444"/>
        <end position="485"/>
    </location>
</feature>
<dbReference type="PROSITE" id="PS51140">
    <property type="entry name" value="CUE"/>
    <property type="match status" value="1"/>
</dbReference>
<dbReference type="OMA" id="EGWARMI"/>
<evidence type="ECO:0000313" key="5">
    <source>
        <dbReference type="Proteomes" id="UP000000314"/>
    </source>
</evidence>
<dbReference type="AlphaFoldDB" id="C4R1K1"/>
<dbReference type="PANTHER" id="PTHR21494:SF0">
    <property type="entry name" value="ACTIVATING SIGNAL COINTEGRATOR 1 COMPLEX SUBUNIT 2"/>
    <property type="match status" value="1"/>
</dbReference>
<keyword evidence="1" id="KW-0833">Ubl conjugation pathway</keyword>
<dbReference type="KEGG" id="ppa:PAS_chr2-1_0726"/>
<dbReference type="Proteomes" id="UP000000314">
    <property type="component" value="Chromosome 2"/>
</dbReference>
<dbReference type="PANTHER" id="PTHR21494">
    <property type="entry name" value="ACTIVATING SIGNAL COINTEGRATOR 1 COMPLEX SUBUNIT 2 ASC-1 COMPLEX SUBUNIT P100"/>
    <property type="match status" value="1"/>
</dbReference>
<evidence type="ECO:0000256" key="2">
    <source>
        <dbReference type="SAM" id="MobiDB-lite"/>
    </source>
</evidence>
<feature type="compositionally biased region" description="Acidic residues" evidence="2">
    <location>
        <begin position="445"/>
        <end position="456"/>
    </location>
</feature>
<dbReference type="RefSeq" id="XP_002491655.1">
    <property type="nucleotide sequence ID" value="XM_002491610.1"/>
</dbReference>
<feature type="compositionally biased region" description="Basic and acidic residues" evidence="2">
    <location>
        <begin position="457"/>
        <end position="468"/>
    </location>
</feature>